<name>A0A8J2YA84_9FLAO</name>
<evidence type="ECO:0000256" key="2">
    <source>
        <dbReference type="ARBA" id="ARBA00022475"/>
    </source>
</evidence>
<evidence type="ECO:0000256" key="5">
    <source>
        <dbReference type="ARBA" id="ARBA00023136"/>
    </source>
</evidence>
<keyword evidence="6" id="KW-0813">Transport</keyword>
<feature type="transmembrane region" description="Helical" evidence="7">
    <location>
        <begin position="120"/>
        <end position="140"/>
    </location>
</feature>
<evidence type="ECO:0000256" key="3">
    <source>
        <dbReference type="ARBA" id="ARBA00022692"/>
    </source>
</evidence>
<comment type="similarity">
    <text evidence="6">Belongs to the exbB/tolQ family.</text>
</comment>
<evidence type="ECO:0000313" key="9">
    <source>
        <dbReference type="EMBL" id="GGD96568.1"/>
    </source>
</evidence>
<dbReference type="EMBL" id="BMGK01000008">
    <property type="protein sequence ID" value="GGD96568.1"/>
    <property type="molecule type" value="Genomic_DNA"/>
</dbReference>
<keyword evidence="4 7" id="KW-1133">Transmembrane helix</keyword>
<dbReference type="Pfam" id="PF01618">
    <property type="entry name" value="MotA_ExbB"/>
    <property type="match status" value="1"/>
</dbReference>
<evidence type="ECO:0000256" key="4">
    <source>
        <dbReference type="ARBA" id="ARBA00022989"/>
    </source>
</evidence>
<evidence type="ECO:0000256" key="1">
    <source>
        <dbReference type="ARBA" id="ARBA00004651"/>
    </source>
</evidence>
<feature type="transmembrane region" description="Helical" evidence="7">
    <location>
        <begin position="82"/>
        <end position="100"/>
    </location>
</feature>
<dbReference type="InterPro" id="IPR002898">
    <property type="entry name" value="MotA_ExbB_proton_chnl"/>
</dbReference>
<keyword evidence="3 7" id="KW-0812">Transmembrane</keyword>
<reference evidence="9" key="1">
    <citation type="journal article" date="2014" name="Int. J. Syst. Evol. Microbiol.">
        <title>Complete genome sequence of Corynebacterium casei LMG S-19264T (=DSM 44701T), isolated from a smear-ripened cheese.</title>
        <authorList>
            <consortium name="US DOE Joint Genome Institute (JGI-PGF)"/>
            <person name="Walter F."/>
            <person name="Albersmeier A."/>
            <person name="Kalinowski J."/>
            <person name="Ruckert C."/>
        </authorList>
    </citation>
    <scope>NUCLEOTIDE SEQUENCE</scope>
    <source>
        <strain evidence="9">CGMCC 1.12924</strain>
    </source>
</reference>
<keyword evidence="10" id="KW-1185">Reference proteome</keyword>
<keyword evidence="2" id="KW-1003">Cell membrane</keyword>
<keyword evidence="5 7" id="KW-0472">Membrane</keyword>
<dbReference type="GO" id="GO:0015031">
    <property type="term" value="P:protein transport"/>
    <property type="evidence" value="ECO:0007669"/>
    <property type="project" value="UniProtKB-KW"/>
</dbReference>
<comment type="caution">
    <text evidence="9">The sequence shown here is derived from an EMBL/GenBank/DDBJ whole genome shotgun (WGS) entry which is preliminary data.</text>
</comment>
<dbReference type="GO" id="GO:0005886">
    <property type="term" value="C:plasma membrane"/>
    <property type="evidence" value="ECO:0007669"/>
    <property type="project" value="UniProtKB-SubCell"/>
</dbReference>
<evidence type="ECO:0000259" key="8">
    <source>
        <dbReference type="Pfam" id="PF01618"/>
    </source>
</evidence>
<evidence type="ECO:0000256" key="6">
    <source>
        <dbReference type="RuleBase" id="RU004057"/>
    </source>
</evidence>
<organism evidence="9 10">
    <name type="scientific">Planktosalinus lacus</name>
    <dbReference type="NCBI Taxonomy" id="1526573"/>
    <lineage>
        <taxon>Bacteria</taxon>
        <taxon>Pseudomonadati</taxon>
        <taxon>Bacteroidota</taxon>
        <taxon>Flavobacteriia</taxon>
        <taxon>Flavobacteriales</taxon>
        <taxon>Flavobacteriaceae</taxon>
        <taxon>Planktosalinus</taxon>
    </lineage>
</organism>
<reference evidence="9" key="2">
    <citation type="submission" date="2020-09" db="EMBL/GenBank/DDBJ databases">
        <authorList>
            <person name="Sun Q."/>
            <person name="Zhou Y."/>
        </authorList>
    </citation>
    <scope>NUCLEOTIDE SEQUENCE</scope>
    <source>
        <strain evidence="9">CGMCC 1.12924</strain>
    </source>
</reference>
<feature type="domain" description="MotA/TolQ/ExbB proton channel" evidence="8">
    <location>
        <begin position="74"/>
        <end position="130"/>
    </location>
</feature>
<sequence length="151" mass="16638">MKRRFVVCLTKTKDMTALPLVQNRSIFNELANRFSEGGPFFMTLILICFLLALVFLVLGFIYLKKNPQKSAKMINLTSEVSILGLVIGLLGSIIGLIEAFDTVEALENISVMGSGLKVSFLTTLFGSITFILPRIGIIILKGIKKIEAPKE</sequence>
<evidence type="ECO:0000256" key="7">
    <source>
        <dbReference type="SAM" id="Phobius"/>
    </source>
</evidence>
<keyword evidence="6" id="KW-0653">Protein transport</keyword>
<proteinExistence type="inferred from homology"/>
<comment type="subcellular location">
    <subcellularLocation>
        <location evidence="1">Cell membrane</location>
        <topology evidence="1">Multi-pass membrane protein</topology>
    </subcellularLocation>
    <subcellularLocation>
        <location evidence="6">Membrane</location>
        <topology evidence="6">Multi-pass membrane protein</topology>
    </subcellularLocation>
</comment>
<accession>A0A8J2YA84</accession>
<evidence type="ECO:0000313" key="10">
    <source>
        <dbReference type="Proteomes" id="UP000652231"/>
    </source>
</evidence>
<gene>
    <name evidence="9" type="ORF">GCM10011312_20110</name>
</gene>
<feature type="transmembrane region" description="Helical" evidence="7">
    <location>
        <begin position="40"/>
        <end position="62"/>
    </location>
</feature>
<dbReference type="AlphaFoldDB" id="A0A8J2YA84"/>
<protein>
    <recommendedName>
        <fullName evidence="8">MotA/TolQ/ExbB proton channel domain-containing protein</fullName>
    </recommendedName>
</protein>
<dbReference type="Proteomes" id="UP000652231">
    <property type="component" value="Unassembled WGS sequence"/>
</dbReference>